<keyword evidence="15" id="KW-1185">Reference proteome</keyword>
<evidence type="ECO:0000256" key="4">
    <source>
        <dbReference type="ARBA" id="ARBA00022793"/>
    </source>
</evidence>
<accession>A0A4R3Z5X5</accession>
<dbReference type="OrthoDB" id="9806203at2"/>
<dbReference type="InterPro" id="IPR011060">
    <property type="entry name" value="RibuloseP-bd_barrel"/>
</dbReference>
<keyword evidence="5 9" id="KW-0665">Pyrimidine biosynthesis</keyword>
<name>A0A4R3Z5X5_9GAMM</name>
<dbReference type="EMBL" id="SMCR01000001">
    <property type="protein sequence ID" value="TCV99884.1"/>
    <property type="molecule type" value="Genomic_DNA"/>
</dbReference>
<evidence type="ECO:0000256" key="2">
    <source>
        <dbReference type="ARBA" id="ARBA00004861"/>
    </source>
</evidence>
<feature type="active site" description="For OMPdecase activity" evidence="10">
    <location>
        <position position="71"/>
    </location>
</feature>
<evidence type="ECO:0000256" key="9">
    <source>
        <dbReference type="HAMAP-Rule" id="MF_01200"/>
    </source>
</evidence>
<dbReference type="InterPro" id="IPR047596">
    <property type="entry name" value="OMPdecase_bac"/>
</dbReference>
<dbReference type="InterPro" id="IPR013785">
    <property type="entry name" value="Aldolase_TIM"/>
</dbReference>
<comment type="pathway">
    <text evidence="2 9 12">Pyrimidine metabolism; UMP biosynthesis via de novo pathway; UMP from orotate: step 2/2.</text>
</comment>
<dbReference type="PROSITE" id="PS00156">
    <property type="entry name" value="OMPDECASE"/>
    <property type="match status" value="1"/>
</dbReference>
<dbReference type="NCBIfam" id="NF001273">
    <property type="entry name" value="PRK00230.1"/>
    <property type="match status" value="1"/>
</dbReference>
<gene>
    <name evidence="9" type="primary">pyrF</name>
    <name evidence="14" type="ORF">EDC52_101223</name>
</gene>
<dbReference type="GO" id="GO:0006207">
    <property type="term" value="P:'de novo' pyrimidine nucleobase biosynthetic process"/>
    <property type="evidence" value="ECO:0007669"/>
    <property type="project" value="InterPro"/>
</dbReference>
<evidence type="ECO:0000259" key="13">
    <source>
        <dbReference type="SMART" id="SM00934"/>
    </source>
</evidence>
<dbReference type="GO" id="GO:0005829">
    <property type="term" value="C:cytosol"/>
    <property type="evidence" value="ECO:0007669"/>
    <property type="project" value="TreeGrafter"/>
</dbReference>
<evidence type="ECO:0000256" key="6">
    <source>
        <dbReference type="ARBA" id="ARBA00023239"/>
    </source>
</evidence>
<dbReference type="HAMAP" id="MF_01200_B">
    <property type="entry name" value="OMPdecase_type1_B"/>
    <property type="match status" value="1"/>
</dbReference>
<comment type="function">
    <text evidence="1 9">Catalyzes the decarboxylation of orotidine 5'-monophosphate (OMP) to uridine 5'-monophosphate (UMP).</text>
</comment>
<organism evidence="14 15">
    <name type="scientific">Biostraticola tofi</name>
    <dbReference type="NCBI Taxonomy" id="466109"/>
    <lineage>
        <taxon>Bacteria</taxon>
        <taxon>Pseudomonadati</taxon>
        <taxon>Pseudomonadota</taxon>
        <taxon>Gammaproteobacteria</taxon>
        <taxon>Enterobacterales</taxon>
        <taxon>Bruguierivoracaceae</taxon>
        <taxon>Biostraticola</taxon>
    </lineage>
</organism>
<keyword evidence="4 9" id="KW-0210">Decarboxylase</keyword>
<evidence type="ECO:0000256" key="10">
    <source>
        <dbReference type="PIRSR" id="PIRSR614732-1"/>
    </source>
</evidence>
<dbReference type="FunFam" id="3.20.20.70:FF:000015">
    <property type="entry name" value="Orotidine 5'-phosphate decarboxylase"/>
    <property type="match status" value="1"/>
</dbReference>
<dbReference type="AlphaFoldDB" id="A0A4R3Z5X5"/>
<dbReference type="Pfam" id="PF00215">
    <property type="entry name" value="OMPdecase"/>
    <property type="match status" value="1"/>
</dbReference>
<evidence type="ECO:0000256" key="5">
    <source>
        <dbReference type="ARBA" id="ARBA00022975"/>
    </source>
</evidence>
<evidence type="ECO:0000256" key="8">
    <source>
        <dbReference type="ARBA" id="ARBA00061012"/>
    </source>
</evidence>
<dbReference type="InterPro" id="IPR001754">
    <property type="entry name" value="OMPdeCOase_dom"/>
</dbReference>
<proteinExistence type="inferred from homology"/>
<dbReference type="InterPro" id="IPR018089">
    <property type="entry name" value="OMPdecase_AS"/>
</dbReference>
<feature type="active site" description="Proton donor" evidence="9">
    <location>
        <position position="73"/>
    </location>
</feature>
<evidence type="ECO:0000313" key="14">
    <source>
        <dbReference type="EMBL" id="TCV99884.1"/>
    </source>
</evidence>
<dbReference type="SMART" id="SM00934">
    <property type="entry name" value="OMPdecase"/>
    <property type="match status" value="1"/>
</dbReference>
<evidence type="ECO:0000256" key="1">
    <source>
        <dbReference type="ARBA" id="ARBA00002356"/>
    </source>
</evidence>
<comment type="similarity">
    <text evidence="8 9">Belongs to the OMP decarboxylase family. Type 1 subfamily.</text>
</comment>
<feature type="binding site" evidence="9 11">
    <location>
        <position position="22"/>
    </location>
    <ligand>
        <name>substrate</name>
    </ligand>
</feature>
<dbReference type="NCBIfam" id="TIGR01740">
    <property type="entry name" value="pyrF"/>
    <property type="match status" value="1"/>
</dbReference>
<dbReference type="RefSeq" id="WP_131863417.1">
    <property type="nucleotide sequence ID" value="NZ_SMCR01000001.1"/>
</dbReference>
<protein>
    <recommendedName>
        <fullName evidence="9">Orotidine 5'-phosphate decarboxylase</fullName>
        <ecNumber evidence="9">4.1.1.23</ecNumber>
    </recommendedName>
    <alternativeName>
        <fullName evidence="9">OMP decarboxylase</fullName>
        <shortName evidence="9">OMPDCase</shortName>
        <shortName evidence="9">OMPdecase</shortName>
    </alternativeName>
</protein>
<evidence type="ECO:0000313" key="15">
    <source>
        <dbReference type="Proteomes" id="UP000295719"/>
    </source>
</evidence>
<dbReference type="EC" id="4.1.1.23" evidence="9"/>
<feature type="binding site" evidence="9 11">
    <location>
        <position position="201"/>
    </location>
    <ligand>
        <name>substrate</name>
    </ligand>
</feature>
<feature type="active site" description="For OMPdecase activity" evidence="10">
    <location>
        <position position="73"/>
    </location>
</feature>
<sequence length="248" mass="26239">MTLDAQAASARKTLSPVLVALDYADRQQALSFADSISPADCRLKVGKEMFTRFGPGLVDSLQQRGFEVFLDLKFHDIPNTVAKAVNAAADLGVWMVNVHASGGERMMTAAREALAARSGAVPLLIAVTVLTSMDDSCLAGLGIPMTAAAYAERLAALTRACGLDGVVCSAQEAEGFKTRFGQDFRLITPGIRPEGSDAGDQRRIMTPLQALAAGVDYLVIGRPITQAADPASSLRAINHQLRESRHGG</sequence>
<feature type="binding site" evidence="9 11">
    <location>
        <position position="192"/>
    </location>
    <ligand>
        <name>substrate</name>
    </ligand>
</feature>
<feature type="binding site" evidence="9 11">
    <location>
        <position position="222"/>
    </location>
    <ligand>
        <name>substrate</name>
    </ligand>
</feature>
<dbReference type="CDD" id="cd04725">
    <property type="entry name" value="OMP_decarboxylase_like"/>
    <property type="match status" value="1"/>
</dbReference>
<dbReference type="Proteomes" id="UP000295719">
    <property type="component" value="Unassembled WGS sequence"/>
</dbReference>
<feature type="binding site" evidence="9">
    <location>
        <begin position="71"/>
        <end position="80"/>
    </location>
    <ligand>
        <name>substrate</name>
    </ligand>
</feature>
<keyword evidence="6 9" id="KW-0456">Lyase</keyword>
<comment type="subunit">
    <text evidence="3 9">Homodimer.</text>
</comment>
<dbReference type="SUPFAM" id="SSF51366">
    <property type="entry name" value="Ribulose-phoshate binding barrel"/>
    <property type="match status" value="1"/>
</dbReference>
<dbReference type="UniPathway" id="UPA00070">
    <property type="reaction ID" value="UER00120"/>
</dbReference>
<feature type="domain" description="Orotidine 5'-phosphate decarboxylase" evidence="13">
    <location>
        <begin position="16"/>
        <end position="237"/>
    </location>
</feature>
<reference evidence="14 15" key="1">
    <citation type="submission" date="2019-03" db="EMBL/GenBank/DDBJ databases">
        <title>Genomic Encyclopedia of Type Strains, Phase IV (KMG-IV): sequencing the most valuable type-strain genomes for metagenomic binning, comparative biology and taxonomic classification.</title>
        <authorList>
            <person name="Goeker M."/>
        </authorList>
    </citation>
    <scope>NUCLEOTIDE SEQUENCE [LARGE SCALE GENOMIC DNA]</scope>
    <source>
        <strain evidence="14 15">DSM 19580</strain>
    </source>
</reference>
<evidence type="ECO:0000256" key="7">
    <source>
        <dbReference type="ARBA" id="ARBA00049157"/>
    </source>
</evidence>
<dbReference type="GO" id="GO:0044205">
    <property type="term" value="P:'de novo' UMP biosynthetic process"/>
    <property type="evidence" value="ECO:0007669"/>
    <property type="project" value="UniProtKB-UniRule"/>
</dbReference>
<feature type="active site" description="For OMPdecase activity" evidence="10">
    <location>
        <position position="76"/>
    </location>
</feature>
<dbReference type="GO" id="GO:0004590">
    <property type="term" value="F:orotidine-5'-phosphate decarboxylase activity"/>
    <property type="evidence" value="ECO:0007669"/>
    <property type="project" value="UniProtKB-UniRule"/>
</dbReference>
<feature type="binding site" evidence="9 11">
    <location>
        <position position="44"/>
    </location>
    <ligand>
        <name>substrate</name>
    </ligand>
</feature>
<dbReference type="Gene3D" id="3.20.20.70">
    <property type="entry name" value="Aldolase class I"/>
    <property type="match status" value="1"/>
</dbReference>
<dbReference type="PANTHER" id="PTHR32119:SF2">
    <property type="entry name" value="OROTIDINE 5'-PHOSPHATE DECARBOXYLASE"/>
    <property type="match status" value="1"/>
</dbReference>
<comment type="catalytic activity">
    <reaction evidence="7 9 12">
        <text>orotidine 5'-phosphate + H(+) = UMP + CO2</text>
        <dbReference type="Rhea" id="RHEA:11596"/>
        <dbReference type="ChEBI" id="CHEBI:15378"/>
        <dbReference type="ChEBI" id="CHEBI:16526"/>
        <dbReference type="ChEBI" id="CHEBI:57538"/>
        <dbReference type="ChEBI" id="CHEBI:57865"/>
        <dbReference type="EC" id="4.1.1.23"/>
    </reaction>
</comment>
<evidence type="ECO:0000256" key="3">
    <source>
        <dbReference type="ARBA" id="ARBA00011738"/>
    </source>
</evidence>
<evidence type="ECO:0000256" key="12">
    <source>
        <dbReference type="RuleBase" id="RU000512"/>
    </source>
</evidence>
<dbReference type="InterPro" id="IPR014732">
    <property type="entry name" value="OMPdecase"/>
</dbReference>
<dbReference type="PANTHER" id="PTHR32119">
    <property type="entry name" value="OROTIDINE 5'-PHOSPHATE DECARBOXYLASE"/>
    <property type="match status" value="1"/>
</dbReference>
<comment type="caution">
    <text evidence="14">The sequence shown here is derived from an EMBL/GenBank/DDBJ whole genome shotgun (WGS) entry which is preliminary data.</text>
</comment>
<evidence type="ECO:0000256" key="11">
    <source>
        <dbReference type="PIRSR" id="PIRSR614732-2"/>
    </source>
</evidence>
<feature type="binding site" evidence="9 11">
    <location>
        <position position="131"/>
    </location>
    <ligand>
        <name>substrate</name>
    </ligand>
</feature>
<feature type="binding site" evidence="9 11">
    <location>
        <position position="221"/>
    </location>
    <ligand>
        <name>substrate</name>
    </ligand>
</feature>